<evidence type="ECO:0000313" key="3">
    <source>
        <dbReference type="Proteomes" id="UP000266188"/>
    </source>
</evidence>
<dbReference type="EMBL" id="MVGC01000384">
    <property type="protein sequence ID" value="RJE19639.1"/>
    <property type="molecule type" value="Genomic_DNA"/>
</dbReference>
<dbReference type="Proteomes" id="UP000266188">
    <property type="component" value="Unassembled WGS sequence"/>
</dbReference>
<evidence type="ECO:0000256" key="1">
    <source>
        <dbReference type="SAM" id="MobiDB-lite"/>
    </source>
</evidence>
<accession>A0A3A2Z955</accession>
<proteinExistence type="predicted"/>
<keyword evidence="3" id="KW-1185">Reference proteome</keyword>
<comment type="caution">
    <text evidence="2">The sequence shown here is derived from an EMBL/GenBank/DDBJ whole genome shotgun (WGS) entry which is preliminary data.</text>
</comment>
<dbReference type="AlphaFoldDB" id="A0A3A2Z955"/>
<organism evidence="2 3">
    <name type="scientific">Aspergillus sclerotialis</name>
    <dbReference type="NCBI Taxonomy" id="2070753"/>
    <lineage>
        <taxon>Eukaryota</taxon>
        <taxon>Fungi</taxon>
        <taxon>Dikarya</taxon>
        <taxon>Ascomycota</taxon>
        <taxon>Pezizomycotina</taxon>
        <taxon>Eurotiomycetes</taxon>
        <taxon>Eurotiomycetidae</taxon>
        <taxon>Eurotiales</taxon>
        <taxon>Aspergillaceae</taxon>
        <taxon>Aspergillus</taxon>
        <taxon>Aspergillus subgen. Polypaecilum</taxon>
    </lineage>
</organism>
<protein>
    <submittedName>
        <fullName evidence="2">Uncharacterized protein</fullName>
    </submittedName>
</protein>
<name>A0A3A2Z955_9EURO</name>
<feature type="region of interest" description="Disordered" evidence="1">
    <location>
        <begin position="1"/>
        <end position="21"/>
    </location>
</feature>
<reference evidence="3" key="1">
    <citation type="submission" date="2017-02" db="EMBL/GenBank/DDBJ databases">
        <authorList>
            <person name="Tafer H."/>
            <person name="Lopandic K."/>
        </authorList>
    </citation>
    <scope>NUCLEOTIDE SEQUENCE [LARGE SCALE GENOMIC DNA]</scope>
    <source>
        <strain evidence="3">CBS 366.77</strain>
    </source>
</reference>
<evidence type="ECO:0000313" key="2">
    <source>
        <dbReference type="EMBL" id="RJE19639.1"/>
    </source>
</evidence>
<feature type="region of interest" description="Disordered" evidence="1">
    <location>
        <begin position="33"/>
        <end position="73"/>
    </location>
</feature>
<sequence length="93" mass="9921">MQSMSPISTDTSTCHDPPHPMISLDFFEFDFGDMNPSASGESEQDRDGKVDGSLGSPAGKRGGSNGFGIAVDPEEELGGRENYDFLDAFLVSN</sequence>
<feature type="compositionally biased region" description="Polar residues" evidence="1">
    <location>
        <begin position="1"/>
        <end position="14"/>
    </location>
</feature>
<gene>
    <name evidence="2" type="ORF">PHISCL_08014</name>
</gene>